<dbReference type="GO" id="GO:0070403">
    <property type="term" value="F:NAD+ binding"/>
    <property type="evidence" value="ECO:0007669"/>
    <property type="project" value="InterPro"/>
</dbReference>
<evidence type="ECO:0000256" key="2">
    <source>
        <dbReference type="ARBA" id="ARBA00009463"/>
    </source>
</evidence>
<dbReference type="InterPro" id="IPR013328">
    <property type="entry name" value="6PGD_dom2"/>
</dbReference>
<evidence type="ECO:0000313" key="7">
    <source>
        <dbReference type="Proteomes" id="UP000248749"/>
    </source>
</evidence>
<dbReference type="GO" id="GO:0008691">
    <property type="term" value="F:3-hydroxybutyryl-CoA dehydrogenase activity"/>
    <property type="evidence" value="ECO:0007669"/>
    <property type="project" value="TreeGrafter"/>
</dbReference>
<evidence type="ECO:0000256" key="3">
    <source>
        <dbReference type="ARBA" id="ARBA00023002"/>
    </source>
</evidence>
<dbReference type="Pfam" id="PF00725">
    <property type="entry name" value="3HCDH"/>
    <property type="match status" value="2"/>
</dbReference>
<feature type="domain" description="3-hydroxyacyl-CoA dehydrogenase NAD binding" evidence="5">
    <location>
        <begin position="316"/>
        <end position="494"/>
    </location>
</feature>
<evidence type="ECO:0000259" key="5">
    <source>
        <dbReference type="Pfam" id="PF02737"/>
    </source>
</evidence>
<dbReference type="Gene3D" id="3.40.50.720">
    <property type="entry name" value="NAD(P)-binding Rossmann-like Domain"/>
    <property type="match status" value="2"/>
</dbReference>
<sequence>MAREFTSVGVVGLGTMGAGIVEVFARNGIDVVAVEISDGALERGRATLTGSTDRAVAKGKLAAADRDALLSRVTFAVGLDALHSVDLVIEAVPEHLDLKQRIFAELDRVCKPEAILATNTSSLSVTEISVATTRPNQVIGIHFFNPAPVMKLVEVVRTVVTSAEVVADVEALCERLGKVDVTINDRAGFIANALLFGYLNHAVSMFESRYATREDIDAAMKLGCGLPMGPLALMDLIGLDTAYEILDTMYRRGGRDRRHAPVPLIKQMVTAGLLGRKSGRGFYTYERPGSPVVVPDEQTPVAAESALADGARGIAKVGVVGSGTMATGIIEVFAKAGYEVVSVTRGAEKSAKVFEAVKTSLNKGVVRGKLSEADRDAALGRINWSATLEHLADVDLVVEAVVEELSVKKALFASLDEICKPGVVLATTTSSLPVIDVAMATQRPADVVGLHFFNPAPIMPLVEIVQTIRTSAETTATARAVCAALGKTGVVCGDRSGFIVNALLFPYLNDAVKMLEASYSTADDIDHAMKLGCGYPMGPFELLDVVGLDVSLAIQRELYLELREPGFAPAPLLEHLVTAGYLGRKSGRGFRDHTRR</sequence>
<comment type="pathway">
    <text evidence="1">Lipid metabolism; butanoate metabolism.</text>
</comment>
<dbReference type="RefSeq" id="WP_111135134.1">
    <property type="nucleotide sequence ID" value="NZ_POUB01000108.1"/>
</dbReference>
<keyword evidence="3" id="KW-0560">Oxidoreductase</keyword>
<dbReference type="Proteomes" id="UP000248749">
    <property type="component" value="Unassembled WGS sequence"/>
</dbReference>
<dbReference type="Pfam" id="PF02737">
    <property type="entry name" value="3HCDH_N"/>
    <property type="match status" value="2"/>
</dbReference>
<evidence type="ECO:0000256" key="1">
    <source>
        <dbReference type="ARBA" id="ARBA00005086"/>
    </source>
</evidence>
<evidence type="ECO:0000313" key="6">
    <source>
        <dbReference type="EMBL" id="PZF96942.1"/>
    </source>
</evidence>
<reference evidence="6 7" key="1">
    <citation type="submission" date="2018-01" db="EMBL/GenBank/DDBJ databases">
        <title>Draft genome sequence of Salinispora sp. 13K206.</title>
        <authorList>
            <person name="Sahin N."/>
            <person name="Saygin H."/>
            <person name="Ay H."/>
        </authorList>
    </citation>
    <scope>NUCLEOTIDE SEQUENCE [LARGE SCALE GENOMIC DNA]</scope>
    <source>
        <strain evidence="6 7">13K206</strain>
    </source>
</reference>
<dbReference type="InterPro" id="IPR008927">
    <property type="entry name" value="6-PGluconate_DH-like_C_sf"/>
</dbReference>
<dbReference type="PANTHER" id="PTHR48075">
    <property type="entry name" value="3-HYDROXYACYL-COA DEHYDROGENASE FAMILY PROTEIN"/>
    <property type="match status" value="1"/>
</dbReference>
<proteinExistence type="inferred from homology"/>
<feature type="domain" description="3-hydroxyacyl-CoA dehydrogenase NAD binding" evidence="5">
    <location>
        <begin position="8"/>
        <end position="185"/>
    </location>
</feature>
<dbReference type="NCBIfam" id="NF005875">
    <property type="entry name" value="PRK07819.1"/>
    <property type="match status" value="2"/>
</dbReference>
<dbReference type="AlphaFoldDB" id="A0A2W2CEK4"/>
<feature type="domain" description="3-hydroxyacyl-CoA dehydrogenase C-terminal" evidence="4">
    <location>
        <begin position="497"/>
        <end position="592"/>
    </location>
</feature>
<accession>A0A2W2CEK4</accession>
<name>A0A2W2CEK4_9ACTN</name>
<dbReference type="GO" id="GO:0006635">
    <property type="term" value="P:fatty acid beta-oxidation"/>
    <property type="evidence" value="ECO:0007669"/>
    <property type="project" value="TreeGrafter"/>
</dbReference>
<feature type="domain" description="3-hydroxyacyl-CoA dehydrogenase C-terminal" evidence="4">
    <location>
        <begin position="188"/>
        <end position="285"/>
    </location>
</feature>
<dbReference type="InterPro" id="IPR036291">
    <property type="entry name" value="NAD(P)-bd_dom_sf"/>
</dbReference>
<dbReference type="InterPro" id="IPR006176">
    <property type="entry name" value="3-OHacyl-CoA_DH_NAD-bd"/>
</dbReference>
<organism evidence="6 7">
    <name type="scientific">Micromonospora deserti</name>
    <dbReference type="NCBI Taxonomy" id="2070366"/>
    <lineage>
        <taxon>Bacteria</taxon>
        <taxon>Bacillati</taxon>
        <taxon>Actinomycetota</taxon>
        <taxon>Actinomycetes</taxon>
        <taxon>Micromonosporales</taxon>
        <taxon>Micromonosporaceae</taxon>
        <taxon>Micromonospora</taxon>
    </lineage>
</organism>
<evidence type="ECO:0000259" key="4">
    <source>
        <dbReference type="Pfam" id="PF00725"/>
    </source>
</evidence>
<comment type="similarity">
    <text evidence="2">Belongs to the 3-hydroxyacyl-CoA dehydrogenase family.</text>
</comment>
<comment type="caution">
    <text evidence="6">The sequence shown here is derived from an EMBL/GenBank/DDBJ whole genome shotgun (WGS) entry which is preliminary data.</text>
</comment>
<dbReference type="SUPFAM" id="SSF48179">
    <property type="entry name" value="6-phosphogluconate dehydrogenase C-terminal domain-like"/>
    <property type="match status" value="2"/>
</dbReference>
<dbReference type="OrthoDB" id="3216872at2"/>
<gene>
    <name evidence="6" type="ORF">C1I99_16620</name>
</gene>
<keyword evidence="7" id="KW-1185">Reference proteome</keyword>
<protein>
    <submittedName>
        <fullName evidence="6">3-hydroxybutyryl-CoA dehydrogenase</fullName>
    </submittedName>
</protein>
<dbReference type="InterPro" id="IPR006108">
    <property type="entry name" value="3HC_DH_C"/>
</dbReference>
<dbReference type="Gene3D" id="1.10.1040.10">
    <property type="entry name" value="N-(1-d-carboxylethyl)-l-norvaline Dehydrogenase, domain 2"/>
    <property type="match status" value="2"/>
</dbReference>
<dbReference type="SUPFAM" id="SSF51735">
    <property type="entry name" value="NAD(P)-binding Rossmann-fold domains"/>
    <property type="match status" value="2"/>
</dbReference>
<dbReference type="EMBL" id="POUB01000108">
    <property type="protein sequence ID" value="PZF96942.1"/>
    <property type="molecule type" value="Genomic_DNA"/>
</dbReference>
<dbReference type="FunFam" id="3.40.50.720:FF:000009">
    <property type="entry name" value="Fatty oxidation complex, alpha subunit"/>
    <property type="match status" value="2"/>
</dbReference>
<dbReference type="PANTHER" id="PTHR48075:SF9">
    <property type="entry name" value="3-HYDROXYBUTYRYL-COA DEHYDROGENASE"/>
    <property type="match status" value="1"/>
</dbReference>